<protein>
    <submittedName>
        <fullName evidence="1">Uncharacterized protein</fullName>
    </submittedName>
</protein>
<reference evidence="1 2" key="1">
    <citation type="journal article" date="2024" name="G3 (Bethesda)">
        <title>Genome assembly of Hibiscus sabdariffa L. provides insights into metabolisms of medicinal natural products.</title>
        <authorList>
            <person name="Kim T."/>
        </authorList>
    </citation>
    <scope>NUCLEOTIDE SEQUENCE [LARGE SCALE GENOMIC DNA]</scope>
    <source>
        <strain evidence="1">TK-2024</strain>
        <tissue evidence="1">Old leaves</tissue>
    </source>
</reference>
<comment type="caution">
    <text evidence="1">The sequence shown here is derived from an EMBL/GenBank/DDBJ whole genome shotgun (WGS) entry which is preliminary data.</text>
</comment>
<dbReference type="Proteomes" id="UP001472677">
    <property type="component" value="Unassembled WGS sequence"/>
</dbReference>
<dbReference type="EMBL" id="JBBPBM010000836">
    <property type="protein sequence ID" value="KAK8490787.1"/>
    <property type="molecule type" value="Genomic_DNA"/>
</dbReference>
<gene>
    <name evidence="1" type="ORF">V6N12_020269</name>
</gene>
<accession>A0ABR2AD02</accession>
<evidence type="ECO:0000313" key="2">
    <source>
        <dbReference type="Proteomes" id="UP001472677"/>
    </source>
</evidence>
<sequence>MLSSGLALVGGVIRTTRLQQIDWCGGSFHRRAVACGVYTRLCSLHGLYDFEHLQLQSDSLQPANLVNDFNTDSSPSVLQ</sequence>
<name>A0ABR2AD02_9ROSI</name>
<proteinExistence type="predicted"/>
<evidence type="ECO:0000313" key="1">
    <source>
        <dbReference type="EMBL" id="KAK8490787.1"/>
    </source>
</evidence>
<keyword evidence="2" id="KW-1185">Reference proteome</keyword>
<organism evidence="1 2">
    <name type="scientific">Hibiscus sabdariffa</name>
    <name type="common">roselle</name>
    <dbReference type="NCBI Taxonomy" id="183260"/>
    <lineage>
        <taxon>Eukaryota</taxon>
        <taxon>Viridiplantae</taxon>
        <taxon>Streptophyta</taxon>
        <taxon>Embryophyta</taxon>
        <taxon>Tracheophyta</taxon>
        <taxon>Spermatophyta</taxon>
        <taxon>Magnoliopsida</taxon>
        <taxon>eudicotyledons</taxon>
        <taxon>Gunneridae</taxon>
        <taxon>Pentapetalae</taxon>
        <taxon>rosids</taxon>
        <taxon>malvids</taxon>
        <taxon>Malvales</taxon>
        <taxon>Malvaceae</taxon>
        <taxon>Malvoideae</taxon>
        <taxon>Hibiscus</taxon>
    </lineage>
</organism>